<dbReference type="Proteomes" id="UP000664096">
    <property type="component" value="Unassembled WGS sequence"/>
</dbReference>
<evidence type="ECO:0000313" key="3">
    <source>
        <dbReference type="Proteomes" id="UP000664096"/>
    </source>
</evidence>
<dbReference type="AlphaFoldDB" id="A0A939EHH4"/>
<comment type="caution">
    <text evidence="2">The sequence shown here is derived from an EMBL/GenBank/DDBJ whole genome shotgun (WGS) entry which is preliminary data.</text>
</comment>
<evidence type="ECO:0000313" key="2">
    <source>
        <dbReference type="EMBL" id="MBN9673220.1"/>
    </source>
</evidence>
<protein>
    <recommendedName>
        <fullName evidence="1">Surface antigen domain-containing protein</fullName>
    </recommendedName>
</protein>
<proteinExistence type="predicted"/>
<dbReference type="Pfam" id="PF16998">
    <property type="entry name" value="17kDa_Anti_2"/>
    <property type="match status" value="1"/>
</dbReference>
<accession>A0A939EHH4</accession>
<gene>
    <name evidence="2" type="ORF">JF539_22875</name>
</gene>
<name>A0A939EHH4_9HYPH</name>
<sequence length="116" mass="12290">MLFLLTTLLSACTEVTSQVDLGDGLTEGGSSLGSSDRSIAKKNLQHALEKSLSGNAMRWQNPASGASGSVTPLRTWKTAQGTYCRAYLERITFSSGKSLSREGIACRTSSAVWLSA</sequence>
<evidence type="ECO:0000259" key="1">
    <source>
        <dbReference type="Pfam" id="PF16998"/>
    </source>
</evidence>
<reference evidence="2" key="1">
    <citation type="submission" date="2020-12" db="EMBL/GenBank/DDBJ databases">
        <title>Oil enriched cultivation method for isolating marine PHA-producing bacteria.</title>
        <authorList>
            <person name="Zheng W."/>
            <person name="Yu S."/>
            <person name="Huang Y."/>
        </authorList>
    </citation>
    <scope>NUCLEOTIDE SEQUENCE</scope>
    <source>
        <strain evidence="2">SY-2-12</strain>
    </source>
</reference>
<feature type="domain" description="Surface antigen" evidence="1">
    <location>
        <begin position="32"/>
        <end position="113"/>
    </location>
</feature>
<dbReference type="InterPro" id="IPR032635">
    <property type="entry name" value="Anti_2"/>
</dbReference>
<organism evidence="2 3">
    <name type="scientific">Roseibium aggregatum</name>
    <dbReference type="NCBI Taxonomy" id="187304"/>
    <lineage>
        <taxon>Bacteria</taxon>
        <taxon>Pseudomonadati</taxon>
        <taxon>Pseudomonadota</taxon>
        <taxon>Alphaproteobacteria</taxon>
        <taxon>Hyphomicrobiales</taxon>
        <taxon>Stappiaceae</taxon>
        <taxon>Roseibium</taxon>
    </lineage>
</organism>
<dbReference type="EMBL" id="JAEKJZ010000006">
    <property type="protein sequence ID" value="MBN9673220.1"/>
    <property type="molecule type" value="Genomic_DNA"/>
</dbReference>